<dbReference type="CDD" id="cd16329">
    <property type="entry name" value="LolA_like"/>
    <property type="match status" value="1"/>
</dbReference>
<dbReference type="AlphaFoldDB" id="A0A381NEU3"/>
<reference evidence="2" key="1">
    <citation type="submission" date="2018-05" db="EMBL/GenBank/DDBJ databases">
        <authorList>
            <person name="Lanie J.A."/>
            <person name="Ng W.-L."/>
            <person name="Kazmierczak K.M."/>
            <person name="Andrzejewski T.M."/>
            <person name="Davidsen T.M."/>
            <person name="Wayne K.J."/>
            <person name="Tettelin H."/>
            <person name="Glass J.I."/>
            <person name="Rusch D."/>
            <person name="Podicherti R."/>
            <person name="Tsui H.-C.T."/>
            <person name="Winkler M.E."/>
        </authorList>
    </citation>
    <scope>NUCLEOTIDE SEQUENCE</scope>
</reference>
<dbReference type="InterPro" id="IPR033399">
    <property type="entry name" value="TP_0789-like"/>
</dbReference>
<dbReference type="Gene3D" id="2.50.20.10">
    <property type="entry name" value="Lipoprotein localisation LolA/LolB/LppX"/>
    <property type="match status" value="1"/>
</dbReference>
<protein>
    <recommendedName>
        <fullName evidence="1">Uncharacterized protein TP-0789 domain-containing protein</fullName>
    </recommendedName>
</protein>
<feature type="domain" description="Uncharacterized protein TP-0789" evidence="1">
    <location>
        <begin position="76"/>
        <end position="255"/>
    </location>
</feature>
<gene>
    <name evidence="2" type="ORF">METZ01_LOCUS5773</name>
</gene>
<evidence type="ECO:0000313" key="2">
    <source>
        <dbReference type="EMBL" id="SUZ52919.1"/>
    </source>
</evidence>
<evidence type="ECO:0000259" key="1">
    <source>
        <dbReference type="Pfam" id="PF17131"/>
    </source>
</evidence>
<dbReference type="EMBL" id="UINC01000302">
    <property type="protein sequence ID" value="SUZ52919.1"/>
    <property type="molecule type" value="Genomic_DNA"/>
</dbReference>
<accession>A0A381NEU3</accession>
<sequence length="256" mass="29391">MAELGRLLVASLVVVGAPLAGQDAPDRGEEIVREVERRSRGYGDLEAGLVMRILEGDRERIREMHVRGLESEDGNRTRMTLERPADMAGTEFLSALEDDGERHQWIYLPAARRVRRISGARSSDSFLGSHFTYDDMTPPKVEGFTYRWIRDEEISGQPGAVIERTSLDDRTEYPRQLLWIETERYVLHRIEFFTSEGEHSRSLDLEQYLEIGGFWLAGRMTMMHLEDSARTILEWSDMRVGVGLSARDFEPSRLGR</sequence>
<organism evidence="2">
    <name type="scientific">marine metagenome</name>
    <dbReference type="NCBI Taxonomy" id="408172"/>
    <lineage>
        <taxon>unclassified sequences</taxon>
        <taxon>metagenomes</taxon>
        <taxon>ecological metagenomes</taxon>
    </lineage>
</organism>
<proteinExistence type="predicted"/>
<dbReference type="Pfam" id="PF17131">
    <property type="entry name" value="LolA_like"/>
    <property type="match status" value="1"/>
</dbReference>
<name>A0A381NEU3_9ZZZZ</name>